<dbReference type="CDD" id="cd06416">
    <property type="entry name" value="GH25_Lys1-like"/>
    <property type="match status" value="1"/>
</dbReference>
<comment type="similarity">
    <text evidence="1">Belongs to the glycosyl hydrolase 25 family.</text>
</comment>
<proteinExistence type="inferred from homology"/>
<gene>
    <name evidence="4" type="ORF">NDES1114_LOCUS15156</name>
</gene>
<dbReference type="InterPro" id="IPR017853">
    <property type="entry name" value="GH"/>
</dbReference>
<organism evidence="4">
    <name type="scientific">Neobodo designis</name>
    <name type="common">Flagellated protozoan</name>
    <name type="synonym">Bodo designis</name>
    <dbReference type="NCBI Taxonomy" id="312471"/>
    <lineage>
        <taxon>Eukaryota</taxon>
        <taxon>Discoba</taxon>
        <taxon>Euglenozoa</taxon>
        <taxon>Kinetoplastea</taxon>
        <taxon>Metakinetoplastina</taxon>
        <taxon>Neobodonida</taxon>
        <taxon>Neobodo</taxon>
    </lineage>
</organism>
<dbReference type="GO" id="GO:0003796">
    <property type="term" value="F:lysozyme activity"/>
    <property type="evidence" value="ECO:0007669"/>
    <property type="project" value="InterPro"/>
</dbReference>
<dbReference type="EMBL" id="HBGF01022950">
    <property type="protein sequence ID" value="CAD9116805.1"/>
    <property type="molecule type" value="Transcribed_RNA"/>
</dbReference>
<dbReference type="SUPFAM" id="SSF51445">
    <property type="entry name" value="(Trans)glycosidases"/>
    <property type="match status" value="1"/>
</dbReference>
<protein>
    <recommendedName>
        <fullName evidence="5">Lysozyme</fullName>
    </recommendedName>
</protein>
<evidence type="ECO:0000313" key="4">
    <source>
        <dbReference type="EMBL" id="CAD9116805.1"/>
    </source>
</evidence>
<evidence type="ECO:0000256" key="1">
    <source>
        <dbReference type="ARBA" id="ARBA00010646"/>
    </source>
</evidence>
<evidence type="ECO:0000256" key="2">
    <source>
        <dbReference type="ARBA" id="ARBA00022729"/>
    </source>
</evidence>
<reference evidence="4" key="1">
    <citation type="submission" date="2021-01" db="EMBL/GenBank/DDBJ databases">
        <authorList>
            <person name="Corre E."/>
            <person name="Pelletier E."/>
            <person name="Niang G."/>
            <person name="Scheremetjew M."/>
            <person name="Finn R."/>
            <person name="Kale V."/>
            <person name="Holt S."/>
            <person name="Cochrane G."/>
            <person name="Meng A."/>
            <person name="Brown T."/>
            <person name="Cohen L."/>
        </authorList>
    </citation>
    <scope>NUCLEOTIDE SEQUENCE</scope>
    <source>
        <strain evidence="4">CCAP 1951/1</strain>
    </source>
</reference>
<keyword evidence="2 3" id="KW-0732">Signal</keyword>
<sequence>MRALLVLAFALLPVALAVDGGDVAGPCDKFSCAKSSGWEFMITRSYHNYGSPDSSAPQNLANARDAGIQYRDIYHFPCAMHDASGQVNADINAVGRSNFGTMWFDIETNPDPNCAWSGSQTDNCNFLGELISAGSAAGIRMGVYASPYMWSSIMGDGCHVGADHGLSLWYAHYDGTRSFSDYSSFGGWSRPAMKQYWDSVGACGINADADWYPA</sequence>
<dbReference type="Gene3D" id="3.20.20.80">
    <property type="entry name" value="Glycosidases"/>
    <property type="match status" value="1"/>
</dbReference>
<dbReference type="GO" id="GO:0016998">
    <property type="term" value="P:cell wall macromolecule catabolic process"/>
    <property type="evidence" value="ECO:0007669"/>
    <property type="project" value="InterPro"/>
</dbReference>
<dbReference type="AlphaFoldDB" id="A0A7S1LY47"/>
<accession>A0A7S1LY47</accession>
<dbReference type="Pfam" id="PF01183">
    <property type="entry name" value="Glyco_hydro_25"/>
    <property type="match status" value="1"/>
</dbReference>
<dbReference type="GO" id="GO:0009253">
    <property type="term" value="P:peptidoglycan catabolic process"/>
    <property type="evidence" value="ECO:0007669"/>
    <property type="project" value="InterPro"/>
</dbReference>
<evidence type="ECO:0000256" key="3">
    <source>
        <dbReference type="SAM" id="SignalP"/>
    </source>
</evidence>
<evidence type="ECO:0008006" key="5">
    <source>
        <dbReference type="Google" id="ProtNLM"/>
    </source>
</evidence>
<dbReference type="InterPro" id="IPR002053">
    <property type="entry name" value="Glyco_hydro_25"/>
</dbReference>
<name>A0A7S1LY47_NEODS</name>
<feature type="chain" id="PRO_5030811026" description="Lysozyme" evidence="3">
    <location>
        <begin position="18"/>
        <end position="214"/>
    </location>
</feature>
<dbReference type="PANTHER" id="PTHR23208:SF36">
    <property type="entry name" value="LYSOZYME-RELATED"/>
    <property type="match status" value="1"/>
</dbReference>
<dbReference type="InterPro" id="IPR051595">
    <property type="entry name" value="GH25_Enzymes"/>
</dbReference>
<dbReference type="PROSITE" id="PS51904">
    <property type="entry name" value="GLYCOSYL_HYDROL_F25_2"/>
    <property type="match status" value="1"/>
</dbReference>
<dbReference type="PANTHER" id="PTHR23208">
    <property type="entry name" value="LYSOZYME PROTEIN"/>
    <property type="match status" value="1"/>
</dbReference>
<feature type="signal peptide" evidence="3">
    <location>
        <begin position="1"/>
        <end position="17"/>
    </location>
</feature>
<dbReference type="GO" id="GO:0007165">
    <property type="term" value="P:signal transduction"/>
    <property type="evidence" value="ECO:0007669"/>
    <property type="project" value="TreeGrafter"/>
</dbReference>